<evidence type="ECO:0000313" key="2">
    <source>
        <dbReference type="Proteomes" id="UP000003344"/>
    </source>
</evidence>
<comment type="caution">
    <text evidence="1">The sequence shown here is derived from an EMBL/GenBank/DDBJ whole genome shotgun (WGS) entry which is preliminary data.</text>
</comment>
<dbReference type="STRING" id="546266.NEIMUCOT_04884"/>
<organism evidence="1 2">
    <name type="scientific">Neisseria mucosa (strain ATCC 25996 / DSM 4631 / NCTC 10774 / M26)</name>
    <dbReference type="NCBI Taxonomy" id="546266"/>
    <lineage>
        <taxon>Bacteria</taxon>
        <taxon>Pseudomonadati</taxon>
        <taxon>Pseudomonadota</taxon>
        <taxon>Betaproteobacteria</taxon>
        <taxon>Neisseriales</taxon>
        <taxon>Neisseriaceae</taxon>
        <taxon>Neisseria</taxon>
    </lineage>
</organism>
<dbReference type="AlphaFoldDB" id="D2ZW91"/>
<evidence type="ECO:0000313" key="1">
    <source>
        <dbReference type="EMBL" id="EFC88835.1"/>
    </source>
</evidence>
<sequence>MFWRLRLDGLSELSNPKKIQAILQPISRITPPFAQIIVNQGHGHQNQRTC</sequence>
<gene>
    <name evidence="1" type="ORF">NEIMUCOT_04884</name>
</gene>
<accession>D2ZW91</accession>
<protein>
    <submittedName>
        <fullName evidence="1">Uncharacterized protein</fullName>
    </submittedName>
</protein>
<reference evidence="1 2" key="1">
    <citation type="submission" date="2009-10" db="EMBL/GenBank/DDBJ databases">
        <authorList>
            <person name="Weinstock G."/>
            <person name="Sodergren E."/>
            <person name="Clifton S."/>
            <person name="Fulton L."/>
            <person name="Fulton B."/>
            <person name="Courtney L."/>
            <person name="Fronick C."/>
            <person name="Harrison M."/>
            <person name="Strong C."/>
            <person name="Farmer C."/>
            <person name="Delahaunty K."/>
            <person name="Markovic C."/>
            <person name="Hall O."/>
            <person name="Minx P."/>
            <person name="Tomlinson C."/>
            <person name="Mitreva M."/>
            <person name="Nelson J."/>
            <person name="Hou S."/>
            <person name="Wollam A."/>
            <person name="Pepin K.H."/>
            <person name="Johnson M."/>
            <person name="Bhonagiri V."/>
            <person name="Nash W.E."/>
            <person name="Warren W."/>
            <person name="Chinwalla A."/>
            <person name="Mardis E.R."/>
            <person name="Wilson R.K."/>
        </authorList>
    </citation>
    <scope>NUCLEOTIDE SEQUENCE [LARGE SCALE GENOMIC DNA]</scope>
    <source>
        <strain evidence="2">ATCC 25996 / DSM 4631 / NCTC 10774 / M26</strain>
    </source>
</reference>
<dbReference type="Proteomes" id="UP000003344">
    <property type="component" value="Unassembled WGS sequence"/>
</dbReference>
<name>D2ZW91_NEIM2</name>
<proteinExistence type="predicted"/>
<dbReference type="EMBL" id="ACDX02000006">
    <property type="protein sequence ID" value="EFC88835.1"/>
    <property type="molecule type" value="Genomic_DNA"/>
</dbReference>